<dbReference type="InterPro" id="IPR037185">
    <property type="entry name" value="EmrE-like"/>
</dbReference>
<keyword evidence="3" id="KW-1003">Cell membrane</keyword>
<dbReference type="InterPro" id="IPR045324">
    <property type="entry name" value="Small_multidrug_res"/>
</dbReference>
<keyword evidence="4 7" id="KW-0812">Transmembrane</keyword>
<evidence type="ECO:0000256" key="6">
    <source>
        <dbReference type="ARBA" id="ARBA00023136"/>
    </source>
</evidence>
<keyword evidence="5 8" id="KW-1133">Transmembrane helix</keyword>
<accession>A0ABT9VUS5</accession>
<comment type="subcellular location">
    <subcellularLocation>
        <location evidence="1 7">Cell membrane</location>
        <topology evidence="1 7">Multi-pass membrane protein</topology>
    </subcellularLocation>
</comment>
<feature type="transmembrane region" description="Helical" evidence="8">
    <location>
        <begin position="85"/>
        <end position="103"/>
    </location>
</feature>
<dbReference type="SUPFAM" id="SSF103481">
    <property type="entry name" value="Multidrug resistance efflux transporter EmrE"/>
    <property type="match status" value="1"/>
</dbReference>
<evidence type="ECO:0000313" key="10">
    <source>
        <dbReference type="Proteomes" id="UP001235840"/>
    </source>
</evidence>
<keyword evidence="10" id="KW-1185">Reference proteome</keyword>
<evidence type="ECO:0000256" key="3">
    <source>
        <dbReference type="ARBA" id="ARBA00022475"/>
    </source>
</evidence>
<evidence type="ECO:0000256" key="1">
    <source>
        <dbReference type="ARBA" id="ARBA00004651"/>
    </source>
</evidence>
<comment type="caution">
    <text evidence="9">The sequence shown here is derived from an EMBL/GenBank/DDBJ whole genome shotgun (WGS) entry which is preliminary data.</text>
</comment>
<feature type="transmembrane region" description="Helical" evidence="8">
    <location>
        <begin position="29"/>
        <end position="46"/>
    </location>
</feature>
<keyword evidence="2" id="KW-0813">Transport</keyword>
<evidence type="ECO:0000313" key="9">
    <source>
        <dbReference type="EMBL" id="MDQ0164630.1"/>
    </source>
</evidence>
<comment type="similarity">
    <text evidence="7">Belongs to the drug/metabolite transporter (DMT) superfamily. Small multidrug resistance (SMR) (TC 2.A.7.1) family.</text>
</comment>
<evidence type="ECO:0000256" key="4">
    <source>
        <dbReference type="ARBA" id="ARBA00022692"/>
    </source>
</evidence>
<feature type="transmembrane region" description="Helical" evidence="8">
    <location>
        <begin position="58"/>
        <end position="79"/>
    </location>
</feature>
<dbReference type="Gene3D" id="1.10.3730.20">
    <property type="match status" value="1"/>
</dbReference>
<evidence type="ECO:0000256" key="2">
    <source>
        <dbReference type="ARBA" id="ARBA00022448"/>
    </source>
</evidence>
<evidence type="ECO:0000256" key="5">
    <source>
        <dbReference type="ARBA" id="ARBA00022989"/>
    </source>
</evidence>
<gene>
    <name evidence="9" type="ORF">J2S11_000530</name>
</gene>
<proteinExistence type="inferred from homology"/>
<dbReference type="InterPro" id="IPR000390">
    <property type="entry name" value="Small_drug/metabolite_transptr"/>
</dbReference>
<evidence type="ECO:0000256" key="7">
    <source>
        <dbReference type="RuleBase" id="RU003942"/>
    </source>
</evidence>
<dbReference type="RefSeq" id="WP_307390535.1">
    <property type="nucleotide sequence ID" value="NZ_BAAADK010000018.1"/>
</dbReference>
<protein>
    <submittedName>
        <fullName evidence="9">Small multidrug resistance pump</fullName>
    </submittedName>
</protein>
<dbReference type="Proteomes" id="UP001235840">
    <property type="component" value="Unassembled WGS sequence"/>
</dbReference>
<name>A0ABT9VUS5_9BACI</name>
<dbReference type="Pfam" id="PF00893">
    <property type="entry name" value="Multi_Drug_Res"/>
    <property type="match status" value="1"/>
</dbReference>
<dbReference type="PANTHER" id="PTHR30561:SF1">
    <property type="entry name" value="MULTIDRUG TRANSPORTER EMRE"/>
    <property type="match status" value="1"/>
</dbReference>
<keyword evidence="6 8" id="KW-0472">Membrane</keyword>
<organism evidence="9 10">
    <name type="scientific">Caldalkalibacillus horti</name>
    <dbReference type="NCBI Taxonomy" id="77523"/>
    <lineage>
        <taxon>Bacteria</taxon>
        <taxon>Bacillati</taxon>
        <taxon>Bacillota</taxon>
        <taxon>Bacilli</taxon>
        <taxon>Bacillales</taxon>
        <taxon>Bacillaceae</taxon>
        <taxon>Caldalkalibacillus</taxon>
    </lineage>
</organism>
<sequence>MAYLYLLTAIFLEIIAALAARFSEGFTAPFPTIITIVFAVSSYFTFSLSLKNGMTIGVGYAIWSGVGVLSVALIGVQFLGDTLTLIQISGIILIIIGIVAIQVETATPET</sequence>
<reference evidence="9 10" key="1">
    <citation type="submission" date="2023-07" db="EMBL/GenBank/DDBJ databases">
        <title>Genomic Encyclopedia of Type Strains, Phase IV (KMG-IV): sequencing the most valuable type-strain genomes for metagenomic binning, comparative biology and taxonomic classification.</title>
        <authorList>
            <person name="Goeker M."/>
        </authorList>
    </citation>
    <scope>NUCLEOTIDE SEQUENCE [LARGE SCALE GENOMIC DNA]</scope>
    <source>
        <strain evidence="9 10">DSM 12751</strain>
    </source>
</reference>
<evidence type="ECO:0000256" key="8">
    <source>
        <dbReference type="SAM" id="Phobius"/>
    </source>
</evidence>
<dbReference type="PANTHER" id="PTHR30561">
    <property type="entry name" value="SMR FAMILY PROTON-DEPENDENT DRUG EFFLUX TRANSPORTER SUGE"/>
    <property type="match status" value="1"/>
</dbReference>
<dbReference type="EMBL" id="JAUSTY010000002">
    <property type="protein sequence ID" value="MDQ0164630.1"/>
    <property type="molecule type" value="Genomic_DNA"/>
</dbReference>